<reference evidence="8" key="1">
    <citation type="journal article" date="2019" name="Int. J. Syst. Evol. Microbiol.">
        <title>The Global Catalogue of Microorganisms (GCM) 10K type strain sequencing project: providing services to taxonomists for standard genome sequencing and annotation.</title>
        <authorList>
            <consortium name="The Broad Institute Genomics Platform"/>
            <consortium name="The Broad Institute Genome Sequencing Center for Infectious Disease"/>
            <person name="Wu L."/>
            <person name="Ma J."/>
        </authorList>
    </citation>
    <scope>NUCLEOTIDE SEQUENCE [LARGE SCALE GENOMIC DNA]</scope>
    <source>
        <strain evidence="8">R28</strain>
    </source>
</reference>
<dbReference type="InterPro" id="IPR013328">
    <property type="entry name" value="6PGD_dom2"/>
</dbReference>
<evidence type="ECO:0000313" key="8">
    <source>
        <dbReference type="Proteomes" id="UP001597383"/>
    </source>
</evidence>
<evidence type="ECO:0000256" key="1">
    <source>
        <dbReference type="ARBA" id="ARBA00007870"/>
    </source>
</evidence>
<comment type="pathway">
    <text evidence="4">Cofactor biosynthesis; (R)-pantothenate biosynthesis; (R)-pantoate from 3-methyl-2-oxobutanoate: step 2/2.</text>
</comment>
<keyword evidence="8" id="KW-1185">Reference proteome</keyword>
<dbReference type="Pfam" id="PF08546">
    <property type="entry name" value="ApbA_C"/>
    <property type="match status" value="1"/>
</dbReference>
<feature type="domain" description="Ketopantoate reductase N-terminal" evidence="5">
    <location>
        <begin position="3"/>
        <end position="152"/>
    </location>
</feature>
<evidence type="ECO:0000256" key="2">
    <source>
        <dbReference type="ARBA" id="ARBA00022857"/>
    </source>
</evidence>
<evidence type="ECO:0000256" key="4">
    <source>
        <dbReference type="RuleBase" id="RU362068"/>
    </source>
</evidence>
<dbReference type="RefSeq" id="WP_377556625.1">
    <property type="nucleotide sequence ID" value="NZ_JBHUHQ010000014.1"/>
</dbReference>
<proteinExistence type="inferred from homology"/>
<dbReference type="EC" id="1.1.1.169" evidence="4"/>
<keyword evidence="3 4" id="KW-0560">Oxidoreductase</keyword>
<evidence type="ECO:0000256" key="3">
    <source>
        <dbReference type="ARBA" id="ARBA00023002"/>
    </source>
</evidence>
<dbReference type="SUPFAM" id="SSF48179">
    <property type="entry name" value="6-phosphogluconate dehydrogenase C-terminal domain-like"/>
    <property type="match status" value="1"/>
</dbReference>
<dbReference type="Pfam" id="PF02558">
    <property type="entry name" value="ApbA"/>
    <property type="match status" value="1"/>
</dbReference>
<dbReference type="InterPro" id="IPR003710">
    <property type="entry name" value="ApbA"/>
</dbReference>
<feature type="domain" description="Ketopantoate reductase C-terminal" evidence="6">
    <location>
        <begin position="178"/>
        <end position="300"/>
    </location>
</feature>
<dbReference type="InterPro" id="IPR008927">
    <property type="entry name" value="6-PGluconate_DH-like_C_sf"/>
</dbReference>
<comment type="function">
    <text evidence="4">Catalyzes the NADPH-dependent reduction of ketopantoate into pantoic acid.</text>
</comment>
<keyword evidence="4" id="KW-0566">Pantothenate biosynthesis</keyword>
<dbReference type="NCBIfam" id="TIGR00745">
    <property type="entry name" value="apbA_panE"/>
    <property type="match status" value="1"/>
</dbReference>
<dbReference type="PANTHER" id="PTHR21708:SF26">
    <property type="entry name" value="2-DEHYDROPANTOATE 2-REDUCTASE"/>
    <property type="match status" value="1"/>
</dbReference>
<name>A0ABW4VZX9_9BACI</name>
<keyword evidence="2 4" id="KW-0521">NADP</keyword>
<comment type="catalytic activity">
    <reaction evidence="4">
        <text>(R)-pantoate + NADP(+) = 2-dehydropantoate + NADPH + H(+)</text>
        <dbReference type="Rhea" id="RHEA:16233"/>
        <dbReference type="ChEBI" id="CHEBI:11561"/>
        <dbReference type="ChEBI" id="CHEBI:15378"/>
        <dbReference type="ChEBI" id="CHEBI:15980"/>
        <dbReference type="ChEBI" id="CHEBI:57783"/>
        <dbReference type="ChEBI" id="CHEBI:58349"/>
        <dbReference type="EC" id="1.1.1.169"/>
    </reaction>
</comment>
<dbReference type="InterPro" id="IPR013752">
    <property type="entry name" value="KPA_reductase"/>
</dbReference>
<evidence type="ECO:0000259" key="5">
    <source>
        <dbReference type="Pfam" id="PF02558"/>
    </source>
</evidence>
<comment type="similarity">
    <text evidence="1 4">Belongs to the ketopantoate reductase family.</text>
</comment>
<dbReference type="InterPro" id="IPR051402">
    <property type="entry name" value="KPR-Related"/>
</dbReference>
<dbReference type="EMBL" id="JBHUHQ010000014">
    <property type="protein sequence ID" value="MFD2044306.1"/>
    <property type="molecule type" value="Genomic_DNA"/>
</dbReference>
<protein>
    <recommendedName>
        <fullName evidence="4">2-dehydropantoate 2-reductase</fullName>
        <ecNumber evidence="4">1.1.1.169</ecNumber>
    </recommendedName>
    <alternativeName>
        <fullName evidence="4">Ketopantoate reductase</fullName>
    </alternativeName>
</protein>
<gene>
    <name evidence="7" type="ORF">ACFSJF_08525</name>
</gene>
<dbReference type="PANTHER" id="PTHR21708">
    <property type="entry name" value="PROBABLE 2-DEHYDROPANTOATE 2-REDUCTASE"/>
    <property type="match status" value="1"/>
</dbReference>
<accession>A0ABW4VZX9</accession>
<sequence length="307" mass="33794">MKIVVIGAGALGAYFGARFEEAGADVTFLVRENRAKQIQDNGVTINSATGNYTFNDPKIVTDVAEIDSVDLVFLSVKGYHLEGTLESLKELKKKGAHVLPVLNGIEHISILQAELGKDFVIGGLSFIMATLNDHGHVEHNSNFHQLVFGALEPTQTIICNQLEELTSNANIDVVNSKDILHELWKKYMFINAFSGITTATNLAIGPVRSNPATFRIAEMILQEMKYISNAYHVHVTDKDIEVAKSQLMNIPEEGTSSMHQDRRKGLVLELEHLHGGAVRLAKAKGIDVPYLEAVYGMIKPFEVPDNT</sequence>
<comment type="caution">
    <text evidence="7">The sequence shown here is derived from an EMBL/GenBank/DDBJ whole genome shotgun (WGS) entry which is preliminary data.</text>
</comment>
<evidence type="ECO:0000313" key="7">
    <source>
        <dbReference type="EMBL" id="MFD2044306.1"/>
    </source>
</evidence>
<dbReference type="InterPro" id="IPR013332">
    <property type="entry name" value="KPR_N"/>
</dbReference>
<dbReference type="Proteomes" id="UP001597383">
    <property type="component" value="Unassembled WGS sequence"/>
</dbReference>
<evidence type="ECO:0000259" key="6">
    <source>
        <dbReference type="Pfam" id="PF08546"/>
    </source>
</evidence>
<dbReference type="SUPFAM" id="SSF51735">
    <property type="entry name" value="NAD(P)-binding Rossmann-fold domains"/>
    <property type="match status" value="1"/>
</dbReference>
<dbReference type="Gene3D" id="1.10.1040.10">
    <property type="entry name" value="N-(1-d-carboxylethyl)-l-norvaline Dehydrogenase, domain 2"/>
    <property type="match status" value="1"/>
</dbReference>
<dbReference type="InterPro" id="IPR036291">
    <property type="entry name" value="NAD(P)-bd_dom_sf"/>
</dbReference>
<dbReference type="Gene3D" id="3.40.50.720">
    <property type="entry name" value="NAD(P)-binding Rossmann-like Domain"/>
    <property type="match status" value="1"/>
</dbReference>
<organism evidence="7 8">
    <name type="scientific">Ornithinibacillus salinisoli</name>
    <dbReference type="NCBI Taxonomy" id="1848459"/>
    <lineage>
        <taxon>Bacteria</taxon>
        <taxon>Bacillati</taxon>
        <taxon>Bacillota</taxon>
        <taxon>Bacilli</taxon>
        <taxon>Bacillales</taxon>
        <taxon>Bacillaceae</taxon>
        <taxon>Ornithinibacillus</taxon>
    </lineage>
</organism>